<evidence type="ECO:0000259" key="1">
    <source>
        <dbReference type="PROSITE" id="PS50995"/>
    </source>
</evidence>
<dbReference type="InterPro" id="IPR036390">
    <property type="entry name" value="WH_DNA-bd_sf"/>
</dbReference>
<protein>
    <submittedName>
        <fullName evidence="2">MarR family transcriptional regulator</fullName>
    </submittedName>
</protein>
<dbReference type="Gene3D" id="1.10.10.10">
    <property type="entry name" value="Winged helix-like DNA-binding domain superfamily/Winged helix DNA-binding domain"/>
    <property type="match status" value="1"/>
</dbReference>
<dbReference type="SUPFAM" id="SSF46785">
    <property type="entry name" value="Winged helix' DNA-binding domain"/>
    <property type="match status" value="1"/>
</dbReference>
<accession>A0ABR7M4I4</accession>
<organism evidence="2 3">
    <name type="scientific">Flavihumibacter stibioxidans</name>
    <dbReference type="NCBI Taxonomy" id="1834163"/>
    <lineage>
        <taxon>Bacteria</taxon>
        <taxon>Pseudomonadati</taxon>
        <taxon>Bacteroidota</taxon>
        <taxon>Chitinophagia</taxon>
        <taxon>Chitinophagales</taxon>
        <taxon>Chitinophagaceae</taxon>
        <taxon>Flavihumibacter</taxon>
    </lineage>
</organism>
<dbReference type="PROSITE" id="PS50995">
    <property type="entry name" value="HTH_MARR_2"/>
    <property type="match status" value="1"/>
</dbReference>
<sequence length="169" mass="19379">MPFYQQSGVLFFGSRLRRLSESFLADVNRVYQQHGITFDAAWFPVFYMLSQKEILSIREISGELETSHSAASQLISKLQEKGLIRSASDKSDARKKLVAFSPKGQKLLKQVLPVWNAMQHAMDELLAESPDTRQLMTSILETEKSFQRKSLYERIETHLGSENISDHKK</sequence>
<evidence type="ECO:0000313" key="3">
    <source>
        <dbReference type="Proteomes" id="UP000765802"/>
    </source>
</evidence>
<dbReference type="RefSeq" id="WP_187254893.1">
    <property type="nucleotide sequence ID" value="NZ_JBHULF010000006.1"/>
</dbReference>
<keyword evidence="3" id="KW-1185">Reference proteome</keyword>
<dbReference type="Pfam" id="PF12802">
    <property type="entry name" value="MarR_2"/>
    <property type="match status" value="1"/>
</dbReference>
<dbReference type="SMART" id="SM00347">
    <property type="entry name" value="HTH_MARR"/>
    <property type="match status" value="1"/>
</dbReference>
<gene>
    <name evidence="2" type="ORF">BC349_01020</name>
</gene>
<dbReference type="InterPro" id="IPR036388">
    <property type="entry name" value="WH-like_DNA-bd_sf"/>
</dbReference>
<dbReference type="Proteomes" id="UP000765802">
    <property type="component" value="Unassembled WGS sequence"/>
</dbReference>
<dbReference type="InterPro" id="IPR039422">
    <property type="entry name" value="MarR/SlyA-like"/>
</dbReference>
<name>A0ABR7M4I4_9BACT</name>
<dbReference type="PANTHER" id="PTHR33164:SF57">
    <property type="entry name" value="MARR-FAMILY TRANSCRIPTIONAL REGULATOR"/>
    <property type="match status" value="1"/>
</dbReference>
<proteinExistence type="predicted"/>
<reference evidence="2 3" key="1">
    <citation type="submission" date="2016-07" db="EMBL/GenBank/DDBJ databases">
        <title>Genome analysis of Flavihumibacter stibioxidans YS-17.</title>
        <authorList>
            <person name="Shi K."/>
            <person name="Han Y."/>
            <person name="Wang G."/>
        </authorList>
    </citation>
    <scope>NUCLEOTIDE SEQUENCE [LARGE SCALE GENOMIC DNA]</scope>
    <source>
        <strain evidence="2 3">YS-17</strain>
    </source>
</reference>
<feature type="domain" description="HTH marR-type" evidence="1">
    <location>
        <begin position="9"/>
        <end position="145"/>
    </location>
</feature>
<dbReference type="PANTHER" id="PTHR33164">
    <property type="entry name" value="TRANSCRIPTIONAL REGULATOR, MARR FAMILY"/>
    <property type="match status" value="1"/>
</dbReference>
<evidence type="ECO:0000313" key="2">
    <source>
        <dbReference type="EMBL" id="MBC6489533.1"/>
    </source>
</evidence>
<dbReference type="InterPro" id="IPR000835">
    <property type="entry name" value="HTH_MarR-typ"/>
</dbReference>
<comment type="caution">
    <text evidence="2">The sequence shown here is derived from an EMBL/GenBank/DDBJ whole genome shotgun (WGS) entry which is preliminary data.</text>
</comment>
<dbReference type="EMBL" id="MBUA01000001">
    <property type="protein sequence ID" value="MBC6489533.1"/>
    <property type="molecule type" value="Genomic_DNA"/>
</dbReference>